<dbReference type="Pfam" id="PF00589">
    <property type="entry name" value="Phage_integrase"/>
    <property type="match status" value="1"/>
</dbReference>
<name>A0ABV6B2X9_9DEIO</name>
<dbReference type="InterPro" id="IPR010998">
    <property type="entry name" value="Integrase_recombinase_N"/>
</dbReference>
<dbReference type="EMBL" id="JBHLYR010000052">
    <property type="protein sequence ID" value="MFB9993607.1"/>
    <property type="molecule type" value="Genomic_DNA"/>
</dbReference>
<gene>
    <name evidence="9" type="primary">xerC</name>
    <name evidence="9" type="ORF">ACFFLM_16720</name>
</gene>
<keyword evidence="3 5" id="KW-0238">DNA-binding</keyword>
<keyword evidence="10" id="KW-1185">Reference proteome</keyword>
<dbReference type="InterPro" id="IPR050808">
    <property type="entry name" value="Phage_Integrase"/>
</dbReference>
<dbReference type="PROSITE" id="PS51900">
    <property type="entry name" value="CB"/>
    <property type="match status" value="1"/>
</dbReference>
<accession>A0ABV6B2X9</accession>
<dbReference type="RefSeq" id="WP_380012774.1">
    <property type="nucleotide sequence ID" value="NZ_JBHLYR010000052.1"/>
</dbReference>
<dbReference type="InterPro" id="IPR044068">
    <property type="entry name" value="CB"/>
</dbReference>
<evidence type="ECO:0000259" key="7">
    <source>
        <dbReference type="PROSITE" id="PS51898"/>
    </source>
</evidence>
<evidence type="ECO:0000256" key="5">
    <source>
        <dbReference type="PROSITE-ProRule" id="PRU01248"/>
    </source>
</evidence>
<dbReference type="Gene3D" id="1.10.443.10">
    <property type="entry name" value="Intergrase catalytic core"/>
    <property type="match status" value="1"/>
</dbReference>
<feature type="region of interest" description="Disordered" evidence="6">
    <location>
        <begin position="331"/>
        <end position="352"/>
    </location>
</feature>
<comment type="similarity">
    <text evidence="1">Belongs to the 'phage' integrase family.</text>
</comment>
<dbReference type="SUPFAM" id="SSF56349">
    <property type="entry name" value="DNA breaking-rejoining enzymes"/>
    <property type="match status" value="1"/>
</dbReference>
<keyword evidence="2" id="KW-0229">DNA integration</keyword>
<proteinExistence type="inferred from homology"/>
<organism evidence="9 10">
    <name type="scientific">Deinococcus oregonensis</name>
    <dbReference type="NCBI Taxonomy" id="1805970"/>
    <lineage>
        <taxon>Bacteria</taxon>
        <taxon>Thermotogati</taxon>
        <taxon>Deinococcota</taxon>
        <taxon>Deinococci</taxon>
        <taxon>Deinococcales</taxon>
        <taxon>Deinococcaceae</taxon>
        <taxon>Deinococcus</taxon>
    </lineage>
</organism>
<dbReference type="PROSITE" id="PS51898">
    <property type="entry name" value="TYR_RECOMBINASE"/>
    <property type="match status" value="1"/>
</dbReference>
<evidence type="ECO:0000256" key="2">
    <source>
        <dbReference type="ARBA" id="ARBA00022908"/>
    </source>
</evidence>
<dbReference type="Gene3D" id="1.10.150.130">
    <property type="match status" value="1"/>
</dbReference>
<dbReference type="Proteomes" id="UP001589733">
    <property type="component" value="Unassembled WGS sequence"/>
</dbReference>
<sequence>MLRRSVTRDGTLAPPSRRTLAEQLQFWFEHEQPGWALNTAANYRRIIQVHLVPSLGEIKVQALTPEHVLTAYRAIRDAPTSHGRSKTLLRTARTALNGALSMAVKFGHLNRNPAAGVALVDNRAAKKVVTPHWNTKEAATFLEHAPATPWGRVFTFTLLMGLRRGEVLGLRWKNVQLDGETPRIYVVDNWTRTDSTYALTTLKGPGAQRWLPVSGQAAELLREIRAEHQLAETPSEHVFTSAAGTPLGPDNADRALKHLCKLLELPLITPHGLRHTYVSVQRQFGVPIERVSKQLGHAGPAITLAIYSHVFAEDLGDMTLDLSRLKRAVAESEPGEEKWGQAGSICHTKADE</sequence>
<evidence type="ECO:0000313" key="9">
    <source>
        <dbReference type="EMBL" id="MFB9993607.1"/>
    </source>
</evidence>
<protein>
    <submittedName>
        <fullName evidence="9">Tyrosine recombinase XerC</fullName>
    </submittedName>
</protein>
<keyword evidence="4" id="KW-0233">DNA recombination</keyword>
<dbReference type="PANTHER" id="PTHR30629">
    <property type="entry name" value="PROPHAGE INTEGRASE"/>
    <property type="match status" value="1"/>
</dbReference>
<dbReference type="PANTHER" id="PTHR30629:SF2">
    <property type="entry name" value="PROPHAGE INTEGRASE INTS-RELATED"/>
    <property type="match status" value="1"/>
</dbReference>
<feature type="domain" description="Tyr recombinase" evidence="7">
    <location>
        <begin position="128"/>
        <end position="320"/>
    </location>
</feature>
<evidence type="ECO:0000313" key="10">
    <source>
        <dbReference type="Proteomes" id="UP001589733"/>
    </source>
</evidence>
<reference evidence="9 10" key="1">
    <citation type="submission" date="2024-09" db="EMBL/GenBank/DDBJ databases">
        <authorList>
            <person name="Sun Q."/>
            <person name="Mori K."/>
        </authorList>
    </citation>
    <scope>NUCLEOTIDE SEQUENCE [LARGE SCALE GENOMIC DNA]</scope>
    <source>
        <strain evidence="9 10">JCM 13503</strain>
    </source>
</reference>
<evidence type="ECO:0000256" key="4">
    <source>
        <dbReference type="ARBA" id="ARBA00023172"/>
    </source>
</evidence>
<dbReference type="InterPro" id="IPR004107">
    <property type="entry name" value="Integrase_SAM-like_N"/>
</dbReference>
<comment type="caution">
    <text evidence="9">The sequence shown here is derived from an EMBL/GenBank/DDBJ whole genome shotgun (WGS) entry which is preliminary data.</text>
</comment>
<evidence type="ECO:0000256" key="1">
    <source>
        <dbReference type="ARBA" id="ARBA00008857"/>
    </source>
</evidence>
<dbReference type="Pfam" id="PF14659">
    <property type="entry name" value="Phage_int_SAM_3"/>
    <property type="match status" value="1"/>
</dbReference>
<evidence type="ECO:0000256" key="6">
    <source>
        <dbReference type="SAM" id="MobiDB-lite"/>
    </source>
</evidence>
<dbReference type="CDD" id="cd01189">
    <property type="entry name" value="INT_ICEBs1_C_like"/>
    <property type="match status" value="1"/>
</dbReference>
<dbReference type="InterPro" id="IPR013762">
    <property type="entry name" value="Integrase-like_cat_sf"/>
</dbReference>
<feature type="domain" description="Core-binding (CB)" evidence="8">
    <location>
        <begin position="18"/>
        <end position="104"/>
    </location>
</feature>
<evidence type="ECO:0000256" key="3">
    <source>
        <dbReference type="ARBA" id="ARBA00023125"/>
    </source>
</evidence>
<dbReference type="InterPro" id="IPR002104">
    <property type="entry name" value="Integrase_catalytic"/>
</dbReference>
<dbReference type="InterPro" id="IPR011010">
    <property type="entry name" value="DNA_brk_join_enz"/>
</dbReference>
<evidence type="ECO:0000259" key="8">
    <source>
        <dbReference type="PROSITE" id="PS51900"/>
    </source>
</evidence>